<proteinExistence type="predicted"/>
<dbReference type="GO" id="GO:0003676">
    <property type="term" value="F:nucleic acid binding"/>
    <property type="evidence" value="ECO:0007669"/>
    <property type="project" value="InterPro"/>
</dbReference>
<dbReference type="Proteomes" id="UP000542342">
    <property type="component" value="Unassembled WGS sequence"/>
</dbReference>
<dbReference type="InterPro" id="IPR011856">
    <property type="entry name" value="tRNA_endonuc-like_dom_sf"/>
</dbReference>
<comment type="caution">
    <text evidence="1">The sequence shown here is derived from an EMBL/GenBank/DDBJ whole genome shotgun (WGS) entry which is preliminary data.</text>
</comment>
<organism evidence="1 2">
    <name type="scientific">Thermogemmata fonticola</name>
    <dbReference type="NCBI Taxonomy" id="2755323"/>
    <lineage>
        <taxon>Bacteria</taxon>
        <taxon>Pseudomonadati</taxon>
        <taxon>Planctomycetota</taxon>
        <taxon>Planctomycetia</taxon>
        <taxon>Gemmatales</taxon>
        <taxon>Gemmataceae</taxon>
        <taxon>Thermogemmata</taxon>
    </lineage>
</organism>
<reference evidence="1 2" key="1">
    <citation type="submission" date="2020-07" db="EMBL/GenBank/DDBJ databases">
        <title>Thermogemmata thermophila gen. nov., sp. nov., a novel moderate thermophilic planctomycete from a Kamchatka hot spring.</title>
        <authorList>
            <person name="Elcheninov A.G."/>
            <person name="Podosokorskaya O.A."/>
            <person name="Kovaleva O.L."/>
            <person name="Novikov A."/>
            <person name="Bonch-Osmolovskaya E.A."/>
            <person name="Toshchakov S.V."/>
            <person name="Kublanov I.V."/>
        </authorList>
    </citation>
    <scope>NUCLEOTIDE SEQUENCE [LARGE SCALE GENOMIC DNA]</scope>
    <source>
        <strain evidence="1 2">2918</strain>
    </source>
</reference>
<evidence type="ECO:0000313" key="1">
    <source>
        <dbReference type="EMBL" id="MBA2225616.1"/>
    </source>
</evidence>
<sequence length="57" mass="6669">MVLVHPQRQRWDRSQRLAFAELKSDSGRLRPEQEEWLAELRAMGPLPAAGIPAFLWR</sequence>
<evidence type="ECO:0000313" key="2">
    <source>
        <dbReference type="Proteomes" id="UP000542342"/>
    </source>
</evidence>
<evidence type="ECO:0008006" key="3">
    <source>
        <dbReference type="Google" id="ProtNLM"/>
    </source>
</evidence>
<accession>A0A7V8VCV3</accession>
<name>A0A7V8VCV3_9BACT</name>
<dbReference type="EMBL" id="JACEFB010000002">
    <property type="protein sequence ID" value="MBA2225616.1"/>
    <property type="molecule type" value="Genomic_DNA"/>
</dbReference>
<dbReference type="Gene3D" id="3.40.1350.10">
    <property type="match status" value="1"/>
</dbReference>
<keyword evidence="2" id="KW-1185">Reference proteome</keyword>
<protein>
    <recommendedName>
        <fullName evidence="3">VRR-NUC domain-containing protein</fullName>
    </recommendedName>
</protein>
<dbReference type="AlphaFoldDB" id="A0A7V8VCV3"/>
<gene>
    <name evidence="1" type="ORF">H0921_05500</name>
</gene>